<dbReference type="GO" id="GO:0045893">
    <property type="term" value="P:positive regulation of DNA-templated transcription"/>
    <property type="evidence" value="ECO:0007669"/>
    <property type="project" value="TreeGrafter"/>
</dbReference>
<feature type="region of interest" description="Disordered" evidence="1">
    <location>
        <begin position="550"/>
        <end position="569"/>
    </location>
</feature>
<dbReference type="PANTHER" id="PTHR15577">
    <property type="entry name" value="ZINC FINGER CONTAINING PROTEIN"/>
    <property type="match status" value="1"/>
</dbReference>
<accession>A0AA88S143</accession>
<feature type="compositionally biased region" description="Polar residues" evidence="1">
    <location>
        <begin position="555"/>
        <end position="569"/>
    </location>
</feature>
<feature type="region of interest" description="Disordered" evidence="1">
    <location>
        <begin position="1"/>
        <end position="343"/>
    </location>
</feature>
<feature type="compositionally biased region" description="Basic residues" evidence="1">
    <location>
        <begin position="209"/>
        <end position="259"/>
    </location>
</feature>
<dbReference type="Proteomes" id="UP001187415">
    <property type="component" value="Unassembled WGS sequence"/>
</dbReference>
<feature type="compositionally biased region" description="Low complexity" evidence="1">
    <location>
        <begin position="82"/>
        <end position="96"/>
    </location>
</feature>
<feature type="compositionally biased region" description="Basic and acidic residues" evidence="1">
    <location>
        <begin position="47"/>
        <end position="57"/>
    </location>
</feature>
<feature type="compositionally biased region" description="Pro residues" evidence="1">
    <location>
        <begin position="12"/>
        <end position="29"/>
    </location>
</feature>
<keyword evidence="3" id="KW-1185">Reference proteome</keyword>
<dbReference type="EMBL" id="JAUPFM010000017">
    <property type="protein sequence ID" value="KAK2824737.1"/>
    <property type="molecule type" value="Genomic_DNA"/>
</dbReference>
<dbReference type="PANTHER" id="PTHR15577:SF2">
    <property type="entry name" value="ZINC FINGER PROTEIN 318"/>
    <property type="match status" value="1"/>
</dbReference>
<evidence type="ECO:0000313" key="3">
    <source>
        <dbReference type="Proteomes" id="UP001187415"/>
    </source>
</evidence>
<dbReference type="AlphaFoldDB" id="A0AA88S143"/>
<organism evidence="2 3">
    <name type="scientific">Channa striata</name>
    <name type="common">Snakehead murrel</name>
    <name type="synonym">Ophicephalus striatus</name>
    <dbReference type="NCBI Taxonomy" id="64152"/>
    <lineage>
        <taxon>Eukaryota</taxon>
        <taxon>Metazoa</taxon>
        <taxon>Chordata</taxon>
        <taxon>Craniata</taxon>
        <taxon>Vertebrata</taxon>
        <taxon>Euteleostomi</taxon>
        <taxon>Actinopterygii</taxon>
        <taxon>Neopterygii</taxon>
        <taxon>Teleostei</taxon>
        <taxon>Neoteleostei</taxon>
        <taxon>Acanthomorphata</taxon>
        <taxon>Anabantaria</taxon>
        <taxon>Anabantiformes</taxon>
        <taxon>Channoidei</taxon>
        <taxon>Channidae</taxon>
        <taxon>Channa</taxon>
    </lineage>
</organism>
<dbReference type="GO" id="GO:0045892">
    <property type="term" value="P:negative regulation of DNA-templated transcription"/>
    <property type="evidence" value="ECO:0007669"/>
    <property type="project" value="TreeGrafter"/>
</dbReference>
<feature type="compositionally biased region" description="Basic residues" evidence="1">
    <location>
        <begin position="137"/>
        <end position="149"/>
    </location>
</feature>
<name>A0AA88S143_CHASR</name>
<evidence type="ECO:0000256" key="1">
    <source>
        <dbReference type="SAM" id="MobiDB-lite"/>
    </source>
</evidence>
<reference evidence="2" key="1">
    <citation type="submission" date="2023-07" db="EMBL/GenBank/DDBJ databases">
        <title>Chromosome-level Genome Assembly of Striped Snakehead (Channa striata).</title>
        <authorList>
            <person name="Liu H."/>
        </authorList>
    </citation>
    <scope>NUCLEOTIDE SEQUENCE</scope>
    <source>
        <strain evidence="2">Gz</strain>
        <tissue evidence="2">Muscle</tissue>
    </source>
</reference>
<evidence type="ECO:0000313" key="2">
    <source>
        <dbReference type="EMBL" id="KAK2824737.1"/>
    </source>
</evidence>
<gene>
    <name evidence="2" type="ORF">Q5P01_021912</name>
</gene>
<feature type="compositionally biased region" description="Low complexity" evidence="1">
    <location>
        <begin position="260"/>
        <end position="279"/>
    </location>
</feature>
<protein>
    <submittedName>
        <fullName evidence="2">Uncharacterized protein</fullName>
    </submittedName>
</protein>
<feature type="compositionally biased region" description="Low complexity" evidence="1">
    <location>
        <begin position="1"/>
        <end position="11"/>
    </location>
</feature>
<feature type="compositionally biased region" description="Basic and acidic residues" evidence="1">
    <location>
        <begin position="280"/>
        <end position="305"/>
    </location>
</feature>
<sequence>MYRGRPPLRGGYPPPFEGRGPPPPRPYPAPGYRDDRSRPKPPYLPGYHDHSHGDSYRRSPPRRRYPSPVPGSHRPGEYWAAGPPRESSSPPRGPISLDHNLVITVGNELTGPPGTAPPNRHHDRDYPIRPEYERCRSLGRSKSRPRSRSRSMDRSHAKSWGQSKSHSPERSRGKSRGKSHSPDRSRSKSRGRSKSRLRSKSRSVDRSRAKSRGRSKSRPRSRSRSKSRSRSRGRSRGRSYGKASSRGRSKSRHRSRTWSRSRSYSRSGSRSSSSSSSSHSRYDRDEKSKKEFKELQRARRRKELEEMLSLPTKSILKKRNDSEDSPSVRSHDSPRGLEGSSISRVADQLLQAVKGMEPHMVASMLSELRSDPQMAHRPGLDAEIKEILTLLGGVGAKAQIKPVDDIDDEERFLYGDSEEPKPSPVSDPVRNHGLDLSGEVTEDTLYGDYPPPNVAVSQTYSVPPGATPHLQAPPTTVESDMRYVSRPTLGSNQNITVQLSNPAYPPGTEPLEESERQALEEYEKIQDLLKTIGLDLGVVEISKMAARTKERLHGNKQTPSQDAHTPQTALFWQL</sequence>
<dbReference type="InterPro" id="IPR055309">
    <property type="entry name" value="Znf318-like"/>
</dbReference>
<feature type="compositionally biased region" description="Basic and acidic residues" evidence="1">
    <location>
        <begin position="120"/>
        <end position="136"/>
    </location>
</feature>
<feature type="compositionally biased region" description="Basic residues" evidence="1">
    <location>
        <begin position="187"/>
        <end position="201"/>
    </location>
</feature>
<comment type="caution">
    <text evidence="2">The sequence shown here is derived from an EMBL/GenBank/DDBJ whole genome shotgun (WGS) entry which is preliminary data.</text>
</comment>
<proteinExistence type="predicted"/>
<dbReference type="GO" id="GO:0005654">
    <property type="term" value="C:nucleoplasm"/>
    <property type="evidence" value="ECO:0007669"/>
    <property type="project" value="TreeGrafter"/>
</dbReference>